<evidence type="ECO:0000256" key="4">
    <source>
        <dbReference type="ARBA" id="ARBA00023163"/>
    </source>
</evidence>
<dbReference type="PANTHER" id="PTHR30126:SF64">
    <property type="entry name" value="HTH-TYPE TRANSCRIPTIONAL REGULATOR CITR"/>
    <property type="match status" value="1"/>
</dbReference>
<dbReference type="GO" id="GO:0003700">
    <property type="term" value="F:DNA-binding transcription factor activity"/>
    <property type="evidence" value="ECO:0007669"/>
    <property type="project" value="InterPro"/>
</dbReference>
<organism evidence="6 7">
    <name type="scientific">Desulforhabdus amnigena</name>
    <dbReference type="NCBI Taxonomy" id="40218"/>
    <lineage>
        <taxon>Bacteria</taxon>
        <taxon>Pseudomonadati</taxon>
        <taxon>Thermodesulfobacteriota</taxon>
        <taxon>Syntrophobacteria</taxon>
        <taxon>Syntrophobacterales</taxon>
        <taxon>Syntrophobacteraceae</taxon>
        <taxon>Desulforhabdus</taxon>
    </lineage>
</organism>
<evidence type="ECO:0000256" key="1">
    <source>
        <dbReference type="ARBA" id="ARBA00009437"/>
    </source>
</evidence>
<keyword evidence="3" id="KW-0238">DNA-binding</keyword>
<accession>A0A9W6FWZ0</accession>
<dbReference type="PROSITE" id="PS50931">
    <property type="entry name" value="HTH_LYSR"/>
    <property type="match status" value="1"/>
</dbReference>
<name>A0A9W6FWZ0_9BACT</name>
<sequence>MDIHRLEVFCKVLELQSFTKAADAVCLTQPTVSEHIRALEESIGEKLVDRLGREVLPTPAGKILYRYARDIILLRDEAIQALEKYKGKLSGHLLIGASTIPGTYILPQLIGSFKDVHPTIQITLKISSSAEVVQRILDGKLEMGLIGARWDDRKIVLEEIFSDELVLAVYPEHPFARKEAVELEEIAKEPFILRERGSGTRMVMNRALEENGFAPSRLSVVAEMGSTEAVRQGIKARIGISILSAKAVSEDLERNSLVAVPLKGVRLPRSFYLIQRRNRQPSPLCTAFLNHVRAHSS</sequence>
<dbReference type="Pfam" id="PF03466">
    <property type="entry name" value="LysR_substrate"/>
    <property type="match status" value="1"/>
</dbReference>
<feature type="domain" description="HTH lysR-type" evidence="5">
    <location>
        <begin position="1"/>
        <end position="58"/>
    </location>
</feature>
<dbReference type="SUPFAM" id="SSF53850">
    <property type="entry name" value="Periplasmic binding protein-like II"/>
    <property type="match status" value="1"/>
</dbReference>
<evidence type="ECO:0000256" key="3">
    <source>
        <dbReference type="ARBA" id="ARBA00023125"/>
    </source>
</evidence>
<keyword evidence="4" id="KW-0804">Transcription</keyword>
<evidence type="ECO:0000259" key="5">
    <source>
        <dbReference type="PROSITE" id="PS50931"/>
    </source>
</evidence>
<evidence type="ECO:0000313" key="7">
    <source>
        <dbReference type="Proteomes" id="UP001144372"/>
    </source>
</evidence>
<dbReference type="RefSeq" id="WP_281796831.1">
    <property type="nucleotide sequence ID" value="NZ_BSDR01000001.1"/>
</dbReference>
<gene>
    <name evidence="6" type="ORF">DAMNIGENAA_38490</name>
</gene>
<dbReference type="EMBL" id="BSDR01000001">
    <property type="protein sequence ID" value="GLI36416.1"/>
    <property type="molecule type" value="Genomic_DNA"/>
</dbReference>
<dbReference type="PRINTS" id="PR00039">
    <property type="entry name" value="HTHLYSR"/>
</dbReference>
<dbReference type="Gene3D" id="1.10.10.10">
    <property type="entry name" value="Winged helix-like DNA-binding domain superfamily/Winged helix DNA-binding domain"/>
    <property type="match status" value="1"/>
</dbReference>
<dbReference type="InterPro" id="IPR036388">
    <property type="entry name" value="WH-like_DNA-bd_sf"/>
</dbReference>
<dbReference type="InterPro" id="IPR036390">
    <property type="entry name" value="WH_DNA-bd_sf"/>
</dbReference>
<dbReference type="PANTHER" id="PTHR30126">
    <property type="entry name" value="HTH-TYPE TRANSCRIPTIONAL REGULATOR"/>
    <property type="match status" value="1"/>
</dbReference>
<dbReference type="CDD" id="cd08420">
    <property type="entry name" value="PBP2_CysL_like"/>
    <property type="match status" value="1"/>
</dbReference>
<dbReference type="InterPro" id="IPR005119">
    <property type="entry name" value="LysR_subst-bd"/>
</dbReference>
<dbReference type="AlphaFoldDB" id="A0A9W6FWZ0"/>
<evidence type="ECO:0000313" key="6">
    <source>
        <dbReference type="EMBL" id="GLI36416.1"/>
    </source>
</evidence>
<proteinExistence type="inferred from homology"/>
<dbReference type="NCBIfam" id="NF040786">
    <property type="entry name" value="LysR_Sec_metab"/>
    <property type="match status" value="1"/>
</dbReference>
<dbReference type="Pfam" id="PF00126">
    <property type="entry name" value="HTH_1"/>
    <property type="match status" value="1"/>
</dbReference>
<comment type="similarity">
    <text evidence="1">Belongs to the LysR transcriptional regulatory family.</text>
</comment>
<dbReference type="FunFam" id="1.10.10.10:FF:000001">
    <property type="entry name" value="LysR family transcriptional regulator"/>
    <property type="match status" value="1"/>
</dbReference>
<dbReference type="InterPro" id="IPR047788">
    <property type="entry name" value="LysR-like_Sec_metab"/>
</dbReference>
<reference evidence="6" key="1">
    <citation type="submission" date="2022-12" db="EMBL/GenBank/DDBJ databases">
        <title>Reference genome sequencing for broad-spectrum identification of bacterial and archaeal isolates by mass spectrometry.</title>
        <authorList>
            <person name="Sekiguchi Y."/>
            <person name="Tourlousse D.M."/>
        </authorList>
    </citation>
    <scope>NUCLEOTIDE SEQUENCE</scope>
    <source>
        <strain evidence="6">ASRB1</strain>
    </source>
</reference>
<keyword evidence="7" id="KW-1185">Reference proteome</keyword>
<comment type="caution">
    <text evidence="6">The sequence shown here is derived from an EMBL/GenBank/DDBJ whole genome shotgun (WGS) entry which is preliminary data.</text>
</comment>
<dbReference type="Proteomes" id="UP001144372">
    <property type="component" value="Unassembled WGS sequence"/>
</dbReference>
<dbReference type="Gene3D" id="3.40.190.290">
    <property type="match status" value="1"/>
</dbReference>
<protein>
    <submittedName>
        <fullName evidence="6">LysR family transcriptional regulator</fullName>
    </submittedName>
</protein>
<evidence type="ECO:0000256" key="2">
    <source>
        <dbReference type="ARBA" id="ARBA00023015"/>
    </source>
</evidence>
<dbReference type="SUPFAM" id="SSF46785">
    <property type="entry name" value="Winged helix' DNA-binding domain"/>
    <property type="match status" value="1"/>
</dbReference>
<dbReference type="GO" id="GO:0000976">
    <property type="term" value="F:transcription cis-regulatory region binding"/>
    <property type="evidence" value="ECO:0007669"/>
    <property type="project" value="TreeGrafter"/>
</dbReference>
<dbReference type="InterPro" id="IPR000847">
    <property type="entry name" value="LysR_HTH_N"/>
</dbReference>
<keyword evidence="2" id="KW-0805">Transcription regulation</keyword>